<comment type="caution">
    <text evidence="1">The sequence shown here is derived from an EMBL/GenBank/DDBJ whole genome shotgun (WGS) entry which is preliminary data.</text>
</comment>
<dbReference type="AlphaFoldDB" id="A0A6G1EZY9"/>
<dbReference type="OrthoDB" id="718298at2759"/>
<organism evidence="1 2">
    <name type="scientific">Oryza meyeriana var. granulata</name>
    <dbReference type="NCBI Taxonomy" id="110450"/>
    <lineage>
        <taxon>Eukaryota</taxon>
        <taxon>Viridiplantae</taxon>
        <taxon>Streptophyta</taxon>
        <taxon>Embryophyta</taxon>
        <taxon>Tracheophyta</taxon>
        <taxon>Spermatophyta</taxon>
        <taxon>Magnoliopsida</taxon>
        <taxon>Liliopsida</taxon>
        <taxon>Poales</taxon>
        <taxon>Poaceae</taxon>
        <taxon>BOP clade</taxon>
        <taxon>Oryzoideae</taxon>
        <taxon>Oryzeae</taxon>
        <taxon>Oryzinae</taxon>
        <taxon>Oryza</taxon>
        <taxon>Oryza meyeriana</taxon>
    </lineage>
</organism>
<reference evidence="1 2" key="1">
    <citation type="submission" date="2019-11" db="EMBL/GenBank/DDBJ databases">
        <title>Whole genome sequence of Oryza granulata.</title>
        <authorList>
            <person name="Li W."/>
        </authorList>
    </citation>
    <scope>NUCLEOTIDE SEQUENCE [LARGE SCALE GENOMIC DNA]</scope>
    <source>
        <strain evidence="2">cv. Menghai</strain>
        <tissue evidence="1">Leaf</tissue>
    </source>
</reference>
<evidence type="ECO:0000313" key="2">
    <source>
        <dbReference type="Proteomes" id="UP000479710"/>
    </source>
</evidence>
<proteinExistence type="predicted"/>
<gene>
    <name evidence="1" type="ORF">E2562_030853</name>
</gene>
<evidence type="ECO:0000313" key="1">
    <source>
        <dbReference type="EMBL" id="KAF0930206.1"/>
    </source>
</evidence>
<protein>
    <submittedName>
        <fullName evidence="1">Uncharacterized protein</fullName>
    </submittedName>
</protein>
<dbReference type="Proteomes" id="UP000479710">
    <property type="component" value="Unassembled WGS sequence"/>
</dbReference>
<sequence length="155" mass="16217">MNPVVSIDSVSITGLDDAGKGASASGRLFRLLPDTYTNGTVAVSCVGGAVTALGELRNVTLTADSPSVVSATVRSPATALPGDARDRLAGELRRGEFHLDVSLSYDRSSEHERYAPLSHGFRALCAATSLGRGNSTATASCTVVRKASPNDYRWF</sequence>
<dbReference type="EMBL" id="SPHZ02000002">
    <property type="protein sequence ID" value="KAF0930206.1"/>
    <property type="molecule type" value="Genomic_DNA"/>
</dbReference>
<name>A0A6G1EZY9_9ORYZ</name>
<accession>A0A6G1EZY9</accession>
<keyword evidence="2" id="KW-1185">Reference proteome</keyword>